<dbReference type="OrthoDB" id="9804952at2"/>
<dbReference type="Gene3D" id="3.80.30.20">
    <property type="entry name" value="tm_1862 like domain"/>
    <property type="match status" value="1"/>
</dbReference>
<dbReference type="PANTHER" id="PTHR43409:SF16">
    <property type="entry name" value="SLR0320 PROTEIN"/>
    <property type="match status" value="1"/>
</dbReference>
<proteinExistence type="predicted"/>
<evidence type="ECO:0000313" key="9">
    <source>
        <dbReference type="EMBL" id="SNR58903.1"/>
    </source>
</evidence>
<keyword evidence="10" id="KW-1185">Reference proteome</keyword>
<keyword evidence="3" id="KW-0949">S-adenosyl-L-methionine</keyword>
<evidence type="ECO:0000256" key="4">
    <source>
        <dbReference type="ARBA" id="ARBA00022723"/>
    </source>
</evidence>
<comment type="cofactor">
    <cofactor evidence="1">
        <name>[4Fe-4S] cluster</name>
        <dbReference type="ChEBI" id="CHEBI:49883"/>
    </cofactor>
</comment>
<dbReference type="PROSITE" id="PS51332">
    <property type="entry name" value="B12_BINDING"/>
    <property type="match status" value="1"/>
</dbReference>
<evidence type="ECO:0000256" key="1">
    <source>
        <dbReference type="ARBA" id="ARBA00001966"/>
    </source>
</evidence>
<dbReference type="SFLD" id="SFLDG01123">
    <property type="entry name" value="methyltransferase_(Class_B)"/>
    <property type="match status" value="1"/>
</dbReference>
<name>A0A238XKA2_9BACT</name>
<dbReference type="EMBL" id="FZOC01000001">
    <property type="protein sequence ID" value="SNR58903.1"/>
    <property type="molecule type" value="Genomic_DNA"/>
</dbReference>
<dbReference type="Pfam" id="PF02310">
    <property type="entry name" value="B12-binding"/>
    <property type="match status" value="1"/>
</dbReference>
<dbReference type="InterPro" id="IPR034466">
    <property type="entry name" value="Methyltransferase_Class_B"/>
</dbReference>
<organism evidence="9 10">
    <name type="scientific">Humidesulfovibrio mexicanus</name>
    <dbReference type="NCBI Taxonomy" id="147047"/>
    <lineage>
        <taxon>Bacteria</taxon>
        <taxon>Pseudomonadati</taxon>
        <taxon>Thermodesulfobacteriota</taxon>
        <taxon>Desulfovibrionia</taxon>
        <taxon>Desulfovibrionales</taxon>
        <taxon>Desulfovibrionaceae</taxon>
        <taxon>Humidesulfovibrio</taxon>
    </lineage>
</organism>
<dbReference type="PANTHER" id="PTHR43409">
    <property type="entry name" value="ANAEROBIC MAGNESIUM-PROTOPORPHYRIN IX MONOMETHYL ESTER CYCLASE-RELATED"/>
    <property type="match status" value="1"/>
</dbReference>
<dbReference type="RefSeq" id="WP_089270806.1">
    <property type="nucleotide sequence ID" value="NZ_FZOC01000001.1"/>
</dbReference>
<dbReference type="InterPro" id="IPR023404">
    <property type="entry name" value="rSAM_horseshoe"/>
</dbReference>
<dbReference type="Pfam" id="PF04055">
    <property type="entry name" value="Radical_SAM"/>
    <property type="match status" value="1"/>
</dbReference>
<dbReference type="AlphaFoldDB" id="A0A238XKA2"/>
<evidence type="ECO:0000256" key="5">
    <source>
        <dbReference type="ARBA" id="ARBA00023004"/>
    </source>
</evidence>
<dbReference type="GO" id="GO:0005829">
    <property type="term" value="C:cytosol"/>
    <property type="evidence" value="ECO:0007669"/>
    <property type="project" value="TreeGrafter"/>
</dbReference>
<evidence type="ECO:0000256" key="2">
    <source>
        <dbReference type="ARBA" id="ARBA00022485"/>
    </source>
</evidence>
<keyword evidence="2" id="KW-0004">4Fe-4S</keyword>
<dbReference type="Gene3D" id="3.40.50.280">
    <property type="entry name" value="Cobalamin-binding domain"/>
    <property type="match status" value="1"/>
</dbReference>
<keyword evidence="4" id="KW-0479">Metal-binding</keyword>
<feature type="domain" description="B12-binding" evidence="7">
    <location>
        <begin position="14"/>
        <end position="158"/>
    </location>
</feature>
<gene>
    <name evidence="9" type="ORF">SAMN04488503_0193</name>
</gene>
<reference evidence="9 10" key="1">
    <citation type="submission" date="2017-06" db="EMBL/GenBank/DDBJ databases">
        <authorList>
            <person name="Kim H.J."/>
            <person name="Triplett B.A."/>
        </authorList>
    </citation>
    <scope>NUCLEOTIDE SEQUENCE [LARGE SCALE GENOMIC DNA]</scope>
    <source>
        <strain evidence="9 10">DSM 13116</strain>
    </source>
</reference>
<dbReference type="CDD" id="cd01335">
    <property type="entry name" value="Radical_SAM"/>
    <property type="match status" value="1"/>
</dbReference>
<dbReference type="InterPro" id="IPR020612">
    <property type="entry name" value="Methylthiotransferase_CS"/>
</dbReference>
<dbReference type="InterPro" id="IPR051198">
    <property type="entry name" value="BchE-like"/>
</dbReference>
<dbReference type="InterPro" id="IPR006638">
    <property type="entry name" value="Elp3/MiaA/NifB-like_rSAM"/>
</dbReference>
<sequence length="491" mass="55388">MTRTPDILFIKPGSQRQLYGELSDYSLTAIEPPLWGAILGGYLRQQGYLVEILDAETQGLGWEETAREAVDRAARLTVVMASGHNPSASTMNMVGVGAIARRIKELAPQMPLALNGLHVSALPEQTMREEACDFAIQGEGLLTLPPLLDALKAGADTFQGIPGLWWRADGGIVPGTMPEMWKDLDTLPMPSWDLLPMERYRAHNWHCFDDVSRRQPYATLYTSLGCPYHCSFCCINALFGEHRLRTRSVDSVVAEIDFLVQNYGVRNIKIMDELFGVNEKRVLEMCDAIAGRGYDLNFWAYARVNTVNERMLEAMKRAGVNWIAYGFESGSKRVIEDVTKGYKLDQVMRVVEMTYAQDQHICANFIFGLPEDDYDSMQETNALMQEINAEWANIYSAMAYPGSKLYDDAVAQGLPLPASWNGYSQYSRDSLPLPTKYLTGGQVLAFRDYAFDAYYKSPRYLSMIRAKFGEETMRHIRQMAEKTLDRDNAVI</sequence>
<evidence type="ECO:0000313" key="10">
    <source>
        <dbReference type="Proteomes" id="UP000198324"/>
    </source>
</evidence>
<evidence type="ECO:0000259" key="7">
    <source>
        <dbReference type="PROSITE" id="PS51332"/>
    </source>
</evidence>
<keyword evidence="6" id="KW-0411">Iron-sulfur</keyword>
<dbReference type="GO" id="GO:0046872">
    <property type="term" value="F:metal ion binding"/>
    <property type="evidence" value="ECO:0007669"/>
    <property type="project" value="UniProtKB-KW"/>
</dbReference>
<dbReference type="InterPro" id="IPR058240">
    <property type="entry name" value="rSAM_sf"/>
</dbReference>
<feature type="domain" description="Radical SAM core" evidence="8">
    <location>
        <begin position="212"/>
        <end position="434"/>
    </location>
</feature>
<dbReference type="SMART" id="SM00729">
    <property type="entry name" value="Elp3"/>
    <property type="match status" value="1"/>
</dbReference>
<dbReference type="InterPro" id="IPR006158">
    <property type="entry name" value="Cobalamin-bd"/>
</dbReference>
<dbReference type="GO" id="GO:0051539">
    <property type="term" value="F:4 iron, 4 sulfur cluster binding"/>
    <property type="evidence" value="ECO:0007669"/>
    <property type="project" value="UniProtKB-KW"/>
</dbReference>
<protein>
    <submittedName>
        <fullName evidence="9">Radical SAM superfamily enzyme YgiQ, UPF0313 family</fullName>
    </submittedName>
</protein>
<dbReference type="SFLD" id="SFLDS00029">
    <property type="entry name" value="Radical_SAM"/>
    <property type="match status" value="1"/>
</dbReference>
<dbReference type="GO" id="GO:0003824">
    <property type="term" value="F:catalytic activity"/>
    <property type="evidence" value="ECO:0007669"/>
    <property type="project" value="InterPro"/>
</dbReference>
<keyword evidence="5" id="KW-0408">Iron</keyword>
<dbReference type="GO" id="GO:0031419">
    <property type="term" value="F:cobalamin binding"/>
    <property type="evidence" value="ECO:0007669"/>
    <property type="project" value="InterPro"/>
</dbReference>
<dbReference type="InterPro" id="IPR007197">
    <property type="entry name" value="rSAM"/>
</dbReference>
<dbReference type="SUPFAM" id="SSF102114">
    <property type="entry name" value="Radical SAM enzymes"/>
    <property type="match status" value="1"/>
</dbReference>
<dbReference type="PROSITE" id="PS01278">
    <property type="entry name" value="MTTASE_RADICAL"/>
    <property type="match status" value="1"/>
</dbReference>
<dbReference type="PROSITE" id="PS51918">
    <property type="entry name" value="RADICAL_SAM"/>
    <property type="match status" value="1"/>
</dbReference>
<evidence type="ECO:0000259" key="8">
    <source>
        <dbReference type="PROSITE" id="PS51918"/>
    </source>
</evidence>
<dbReference type="SFLD" id="SFLDG01082">
    <property type="entry name" value="B12-binding_domain_containing"/>
    <property type="match status" value="1"/>
</dbReference>
<evidence type="ECO:0000256" key="3">
    <source>
        <dbReference type="ARBA" id="ARBA00022691"/>
    </source>
</evidence>
<accession>A0A238XKA2</accession>
<dbReference type="Proteomes" id="UP000198324">
    <property type="component" value="Unassembled WGS sequence"/>
</dbReference>
<evidence type="ECO:0000256" key="6">
    <source>
        <dbReference type="ARBA" id="ARBA00023014"/>
    </source>
</evidence>